<dbReference type="Gene3D" id="2.60.40.10">
    <property type="entry name" value="Immunoglobulins"/>
    <property type="match status" value="1"/>
</dbReference>
<evidence type="ECO:0000256" key="9">
    <source>
        <dbReference type="ARBA" id="ARBA00023224"/>
    </source>
</evidence>
<dbReference type="PROSITE" id="PS50262">
    <property type="entry name" value="G_PROTEIN_RECEP_F1_2"/>
    <property type="match status" value="1"/>
</dbReference>
<keyword evidence="6 13" id="KW-0472">Membrane</keyword>
<keyword evidence="16" id="KW-1185">Reference proteome</keyword>
<feature type="transmembrane region" description="Helical" evidence="13">
    <location>
        <begin position="54"/>
        <end position="80"/>
    </location>
</feature>
<keyword evidence="8 11" id="KW-0675">Receptor</keyword>
<dbReference type="Pfam" id="PF00001">
    <property type="entry name" value="7tm_1"/>
    <property type="match status" value="2"/>
</dbReference>
<evidence type="ECO:0000256" key="1">
    <source>
        <dbReference type="ARBA" id="ARBA00004651"/>
    </source>
</evidence>
<feature type="region of interest" description="Disordered" evidence="12">
    <location>
        <begin position="399"/>
        <end position="424"/>
    </location>
</feature>
<feature type="transmembrane region" description="Helical" evidence="13">
    <location>
        <begin position="92"/>
        <end position="110"/>
    </location>
</feature>
<dbReference type="InterPro" id="IPR001418">
    <property type="entry name" value="Opioid_rcpt"/>
</dbReference>
<feature type="transmembrane region" description="Helical" evidence="13">
    <location>
        <begin position="340"/>
        <end position="366"/>
    </location>
</feature>
<dbReference type="Gene3D" id="1.20.1070.10">
    <property type="entry name" value="Rhodopsin 7-helix transmembrane proteins"/>
    <property type="match status" value="1"/>
</dbReference>
<dbReference type="SUPFAM" id="SSF81321">
    <property type="entry name" value="Family A G protein-coupled receptor-like"/>
    <property type="match status" value="1"/>
</dbReference>
<evidence type="ECO:0000256" key="7">
    <source>
        <dbReference type="ARBA" id="ARBA00023139"/>
    </source>
</evidence>
<dbReference type="PRINTS" id="PR00237">
    <property type="entry name" value="GPCRRHODOPSN"/>
</dbReference>
<evidence type="ECO:0000259" key="14">
    <source>
        <dbReference type="PROSITE" id="PS50262"/>
    </source>
</evidence>
<dbReference type="GO" id="GO:0005886">
    <property type="term" value="C:plasma membrane"/>
    <property type="evidence" value="ECO:0007669"/>
    <property type="project" value="UniProtKB-SubCell"/>
</dbReference>
<protein>
    <recommendedName>
        <fullName evidence="14">G-protein coupled receptors family 1 profile domain-containing protein</fullName>
    </recommendedName>
</protein>
<feature type="domain" description="G-protein coupled receptors family 1 profile" evidence="14">
    <location>
        <begin position="72"/>
        <end position="363"/>
    </location>
</feature>
<comment type="subcellular location">
    <subcellularLocation>
        <location evidence="1">Cell membrane</location>
        <topology evidence="1">Multi-pass membrane protein</topology>
    </subcellularLocation>
</comment>
<keyword evidence="4 13" id="KW-1133">Transmembrane helix</keyword>
<dbReference type="GO" id="GO:0007218">
    <property type="term" value="P:neuropeptide signaling pathway"/>
    <property type="evidence" value="ECO:0007669"/>
    <property type="project" value="TreeGrafter"/>
</dbReference>
<feature type="transmembrane region" description="Helical" evidence="13">
    <location>
        <begin position="130"/>
        <end position="150"/>
    </location>
</feature>
<reference evidence="15" key="1">
    <citation type="submission" date="2020-03" db="EMBL/GenBank/DDBJ databases">
        <authorList>
            <person name="Weist P."/>
        </authorList>
    </citation>
    <scope>NUCLEOTIDE SEQUENCE</scope>
</reference>
<dbReference type="InterPro" id="IPR017452">
    <property type="entry name" value="GPCR_Rhodpsn_7TM"/>
</dbReference>
<keyword evidence="3 11" id="KW-0812">Transmembrane</keyword>
<dbReference type="Proteomes" id="UP001153269">
    <property type="component" value="Unassembled WGS sequence"/>
</dbReference>
<evidence type="ECO:0000256" key="13">
    <source>
        <dbReference type="SAM" id="Phobius"/>
    </source>
</evidence>
<feature type="transmembrane region" description="Helical" evidence="13">
    <location>
        <begin position="171"/>
        <end position="192"/>
    </location>
</feature>
<dbReference type="GO" id="GO:0019233">
    <property type="term" value="P:sensory perception of pain"/>
    <property type="evidence" value="ECO:0007669"/>
    <property type="project" value="TreeGrafter"/>
</dbReference>
<dbReference type="PROSITE" id="PS00237">
    <property type="entry name" value="G_PROTEIN_RECEP_F1_1"/>
    <property type="match status" value="1"/>
</dbReference>
<feature type="region of interest" description="Disordered" evidence="12">
    <location>
        <begin position="211"/>
        <end position="241"/>
    </location>
</feature>
<keyword evidence="10" id="KW-0449">Lipoprotein</keyword>
<organism evidence="15 16">
    <name type="scientific">Pleuronectes platessa</name>
    <name type="common">European plaice</name>
    <dbReference type="NCBI Taxonomy" id="8262"/>
    <lineage>
        <taxon>Eukaryota</taxon>
        <taxon>Metazoa</taxon>
        <taxon>Chordata</taxon>
        <taxon>Craniata</taxon>
        <taxon>Vertebrata</taxon>
        <taxon>Euteleostomi</taxon>
        <taxon>Actinopterygii</taxon>
        <taxon>Neopterygii</taxon>
        <taxon>Teleostei</taxon>
        <taxon>Neoteleostei</taxon>
        <taxon>Acanthomorphata</taxon>
        <taxon>Carangaria</taxon>
        <taxon>Pleuronectiformes</taxon>
        <taxon>Pleuronectoidei</taxon>
        <taxon>Pleuronectidae</taxon>
        <taxon>Pleuronectes</taxon>
    </lineage>
</organism>
<dbReference type="GO" id="GO:0038048">
    <property type="term" value="F:dynorphin receptor activity"/>
    <property type="evidence" value="ECO:0007669"/>
    <property type="project" value="TreeGrafter"/>
</dbReference>
<feature type="transmembrane region" description="Helical" evidence="13">
    <location>
        <begin position="257"/>
        <end position="283"/>
    </location>
</feature>
<comment type="caution">
    <text evidence="15">The sequence shown here is derived from an EMBL/GenBank/DDBJ whole genome shotgun (WGS) entry which is preliminary data.</text>
</comment>
<dbReference type="PRINTS" id="PR00384">
    <property type="entry name" value="OPIOIDR"/>
</dbReference>
<keyword evidence="9 11" id="KW-0807">Transducer</keyword>
<evidence type="ECO:0000313" key="15">
    <source>
        <dbReference type="EMBL" id="CAB1414134.1"/>
    </source>
</evidence>
<dbReference type="PANTHER" id="PTHR24229:SF1">
    <property type="entry name" value="KAPPA-TYPE OPIOID RECEPTOR"/>
    <property type="match status" value="1"/>
</dbReference>
<evidence type="ECO:0000256" key="3">
    <source>
        <dbReference type="ARBA" id="ARBA00022692"/>
    </source>
</evidence>
<evidence type="ECO:0000256" key="6">
    <source>
        <dbReference type="ARBA" id="ARBA00023136"/>
    </source>
</evidence>
<sequence length="583" mass="65965">MESSVVHIFKEERCPSGQPEDCVPNFTWQPGSPDLFNYTPNGTWDSEPEPLSPIIPIIVAVYSVVFVVGLVGNCLVMYVIIRYTKMKTATNIYIFNLAVADALVTTTMPFQSTDYLLSSWPFGKVACKVFISIDYYNMFTSIFTLTMMSVDRYVAVCHPVKALDIRTPVKAKIINVVIWMLSSAAGIPAMILGSTKTNNGRSRLERQGAGWLEGPGRLEDEEPSREAQERSGSEEQSNGTTECALQFPEPYIYWDTLMKICVFIFAFVAPVIIITVCYTLMVMRLKSVRLLSGSREKDRNLRRITRLVLVVVAVFVVCWTPIHIFILVKALSANVPETTAVMAAYFFCVALGYTNSSLNPILYAFLDENFKRCFRDFCCPGKPGHRDCQGVSRVRSTLRDHSCPTDPQGAQQQQVRRDTSEEDSTMMSEWRQTCKIMCNQHQHRPKQPLPNRQVENIHCLYGDIILKTQASPVFTDDDVTLCYQHQSGKHKQTSFFKNGALIDSNSSSGSDRVIKMTLKNVTREDEGFYRYQKICTWSCWPVSKQEVPAGVLPATKLDVTEVQWDLSWMEMSNLLEKDSYCGT</sequence>
<dbReference type="InterPro" id="IPR013783">
    <property type="entry name" value="Ig-like_fold"/>
</dbReference>
<accession>A0A9N7TLI0</accession>
<gene>
    <name evidence="15" type="ORF">PLEPLA_LOCUS1839</name>
</gene>
<feature type="transmembrane region" description="Helical" evidence="13">
    <location>
        <begin position="304"/>
        <end position="328"/>
    </location>
</feature>
<feature type="compositionally biased region" description="Basic and acidic residues" evidence="12">
    <location>
        <begin position="224"/>
        <end position="233"/>
    </location>
</feature>
<evidence type="ECO:0000256" key="5">
    <source>
        <dbReference type="ARBA" id="ARBA00023040"/>
    </source>
</evidence>
<evidence type="ECO:0000313" key="16">
    <source>
        <dbReference type="Proteomes" id="UP001153269"/>
    </source>
</evidence>
<evidence type="ECO:0000256" key="10">
    <source>
        <dbReference type="ARBA" id="ARBA00023288"/>
    </source>
</evidence>
<comment type="similarity">
    <text evidence="11">Belongs to the G-protein coupled receptor 1 family.</text>
</comment>
<evidence type="ECO:0000256" key="12">
    <source>
        <dbReference type="SAM" id="MobiDB-lite"/>
    </source>
</evidence>
<name>A0A9N7TLI0_PLEPL</name>
<dbReference type="AlphaFoldDB" id="A0A9N7TLI0"/>
<keyword evidence="5 11" id="KW-0297">G-protein coupled receptor</keyword>
<evidence type="ECO:0000256" key="4">
    <source>
        <dbReference type="ARBA" id="ARBA00022989"/>
    </source>
</evidence>
<proteinExistence type="inferred from homology"/>
<evidence type="ECO:0000256" key="2">
    <source>
        <dbReference type="ARBA" id="ARBA00022475"/>
    </source>
</evidence>
<dbReference type="GO" id="GO:0043005">
    <property type="term" value="C:neuron projection"/>
    <property type="evidence" value="ECO:0007669"/>
    <property type="project" value="TreeGrafter"/>
</dbReference>
<dbReference type="InterPro" id="IPR000276">
    <property type="entry name" value="GPCR_Rhodpsn"/>
</dbReference>
<dbReference type="EMBL" id="CADEAL010000090">
    <property type="protein sequence ID" value="CAB1414134.1"/>
    <property type="molecule type" value="Genomic_DNA"/>
</dbReference>
<dbReference type="SMART" id="SM01381">
    <property type="entry name" value="7TM_GPCR_Srsx"/>
    <property type="match status" value="1"/>
</dbReference>
<dbReference type="PANTHER" id="PTHR24229">
    <property type="entry name" value="NEUROPEPTIDES RECEPTOR"/>
    <property type="match status" value="1"/>
</dbReference>
<keyword evidence="2" id="KW-1003">Cell membrane</keyword>
<evidence type="ECO:0000256" key="11">
    <source>
        <dbReference type="RuleBase" id="RU000688"/>
    </source>
</evidence>
<evidence type="ECO:0000256" key="8">
    <source>
        <dbReference type="ARBA" id="ARBA00023170"/>
    </source>
</evidence>
<dbReference type="GO" id="GO:0042923">
    <property type="term" value="F:neuropeptide binding"/>
    <property type="evidence" value="ECO:0007669"/>
    <property type="project" value="TreeGrafter"/>
</dbReference>
<keyword evidence="7" id="KW-0564">Palmitate</keyword>